<dbReference type="GO" id="GO:0000729">
    <property type="term" value="P:DNA double-strand break processing"/>
    <property type="evidence" value="ECO:0007669"/>
    <property type="project" value="TreeGrafter"/>
</dbReference>
<dbReference type="Gene3D" id="3.30.420.10">
    <property type="entry name" value="Ribonuclease H-like superfamily/Ribonuclease H"/>
    <property type="match status" value="1"/>
</dbReference>
<sequence>MLMLPAFVIENVDKITEIIEVDRHVSSRSITQELKIDHKTVLSYLSKVGFKKKLNVWVPHQLTPKNMIDRISICEALAKRNEIDPFLKRMVIGDEKWSHIRQYGRKRSWSKRSEAAQTRTNIQKGTNTKLRYLLLTTGPRLKLVTDQKRLELANRRDVVFHQDNAIPHTSVVTHQKLWVLGWKVLMHPPYSTGLAPNDYHLFLALPNFQSDKRLGSREDCENHLLQFFANKGQDFFETANMKLPLKW</sequence>
<dbReference type="GO" id="GO:0005634">
    <property type="term" value="C:nucleus"/>
    <property type="evidence" value="ECO:0007669"/>
    <property type="project" value="TreeGrafter"/>
</dbReference>
<proteinExistence type="predicted"/>
<keyword evidence="2" id="KW-1185">Reference proteome</keyword>
<comment type="caution">
    <text evidence="1">The sequence shown here is derived from an EMBL/GenBank/DDBJ whole genome shotgun (WGS) entry which is preliminary data.</text>
</comment>
<name>A0A8X6STF7_TRICX</name>
<protein>
    <submittedName>
        <fullName evidence="1">Histone-lysine N-methyltransferase SETMAR</fullName>
    </submittedName>
</protein>
<dbReference type="GO" id="GO:0044547">
    <property type="term" value="F:DNA topoisomerase binding"/>
    <property type="evidence" value="ECO:0007669"/>
    <property type="project" value="TreeGrafter"/>
</dbReference>
<dbReference type="AlphaFoldDB" id="A0A8X6STF7"/>
<dbReference type="PANTHER" id="PTHR46060:SF2">
    <property type="entry name" value="HISTONE-LYSINE N-METHYLTRANSFERASE SETMAR"/>
    <property type="match status" value="1"/>
</dbReference>
<organism evidence="1 2">
    <name type="scientific">Trichonephila clavipes</name>
    <name type="common">Golden silk orbweaver</name>
    <name type="synonym">Nephila clavipes</name>
    <dbReference type="NCBI Taxonomy" id="2585209"/>
    <lineage>
        <taxon>Eukaryota</taxon>
        <taxon>Metazoa</taxon>
        <taxon>Ecdysozoa</taxon>
        <taxon>Arthropoda</taxon>
        <taxon>Chelicerata</taxon>
        <taxon>Arachnida</taxon>
        <taxon>Araneae</taxon>
        <taxon>Araneomorphae</taxon>
        <taxon>Entelegynae</taxon>
        <taxon>Araneoidea</taxon>
        <taxon>Nephilidae</taxon>
        <taxon>Trichonephila</taxon>
    </lineage>
</organism>
<evidence type="ECO:0000313" key="2">
    <source>
        <dbReference type="Proteomes" id="UP000887159"/>
    </source>
</evidence>
<dbReference type="EMBL" id="BMAU01021344">
    <property type="protein sequence ID" value="GFY17368.1"/>
    <property type="molecule type" value="Genomic_DNA"/>
</dbReference>
<dbReference type="GO" id="GO:0000014">
    <property type="term" value="F:single-stranded DNA endodeoxyribonuclease activity"/>
    <property type="evidence" value="ECO:0007669"/>
    <property type="project" value="TreeGrafter"/>
</dbReference>
<dbReference type="GO" id="GO:0035861">
    <property type="term" value="C:site of double-strand break"/>
    <property type="evidence" value="ECO:0007669"/>
    <property type="project" value="TreeGrafter"/>
</dbReference>
<gene>
    <name evidence="1" type="primary">SETMAR</name>
    <name evidence="1" type="ORF">TNCV_657811</name>
</gene>
<dbReference type="GO" id="GO:0031297">
    <property type="term" value="P:replication fork processing"/>
    <property type="evidence" value="ECO:0007669"/>
    <property type="project" value="TreeGrafter"/>
</dbReference>
<dbReference type="PANTHER" id="PTHR46060">
    <property type="entry name" value="MARINER MOS1 TRANSPOSASE-LIKE PROTEIN"/>
    <property type="match status" value="1"/>
</dbReference>
<dbReference type="GO" id="GO:0003697">
    <property type="term" value="F:single-stranded DNA binding"/>
    <property type="evidence" value="ECO:0007669"/>
    <property type="project" value="TreeGrafter"/>
</dbReference>
<evidence type="ECO:0000313" key="1">
    <source>
        <dbReference type="EMBL" id="GFY17368.1"/>
    </source>
</evidence>
<dbReference type="GO" id="GO:0044774">
    <property type="term" value="P:mitotic DNA integrity checkpoint signaling"/>
    <property type="evidence" value="ECO:0007669"/>
    <property type="project" value="TreeGrafter"/>
</dbReference>
<dbReference type="GO" id="GO:0046975">
    <property type="term" value="F:histone H3K36 methyltransferase activity"/>
    <property type="evidence" value="ECO:0007669"/>
    <property type="project" value="TreeGrafter"/>
</dbReference>
<dbReference type="Proteomes" id="UP000887159">
    <property type="component" value="Unassembled WGS sequence"/>
</dbReference>
<dbReference type="InterPro" id="IPR036397">
    <property type="entry name" value="RNaseH_sf"/>
</dbReference>
<dbReference type="GO" id="GO:0015074">
    <property type="term" value="P:DNA integration"/>
    <property type="evidence" value="ECO:0007669"/>
    <property type="project" value="TreeGrafter"/>
</dbReference>
<dbReference type="GO" id="GO:0006303">
    <property type="term" value="P:double-strand break repair via nonhomologous end joining"/>
    <property type="evidence" value="ECO:0007669"/>
    <property type="project" value="TreeGrafter"/>
</dbReference>
<dbReference type="GO" id="GO:0003690">
    <property type="term" value="F:double-stranded DNA binding"/>
    <property type="evidence" value="ECO:0007669"/>
    <property type="project" value="TreeGrafter"/>
</dbReference>
<dbReference type="GO" id="GO:0042800">
    <property type="term" value="F:histone H3K4 methyltransferase activity"/>
    <property type="evidence" value="ECO:0007669"/>
    <property type="project" value="TreeGrafter"/>
</dbReference>
<dbReference type="GO" id="GO:0000793">
    <property type="term" value="C:condensed chromosome"/>
    <property type="evidence" value="ECO:0007669"/>
    <property type="project" value="TreeGrafter"/>
</dbReference>
<reference evidence="1" key="1">
    <citation type="submission" date="2020-08" db="EMBL/GenBank/DDBJ databases">
        <title>Multicomponent nature underlies the extraordinary mechanical properties of spider dragline silk.</title>
        <authorList>
            <person name="Kono N."/>
            <person name="Nakamura H."/>
            <person name="Mori M."/>
            <person name="Yoshida Y."/>
            <person name="Ohtoshi R."/>
            <person name="Malay A.D."/>
            <person name="Moran D.A.P."/>
            <person name="Tomita M."/>
            <person name="Numata K."/>
            <person name="Arakawa K."/>
        </authorList>
    </citation>
    <scope>NUCLEOTIDE SEQUENCE</scope>
</reference>
<dbReference type="InterPro" id="IPR052709">
    <property type="entry name" value="Transposase-MT_Hybrid"/>
</dbReference>
<accession>A0A8X6STF7</accession>